<keyword evidence="19" id="KW-1185">Reference proteome</keyword>
<dbReference type="Pfam" id="PF00271">
    <property type="entry name" value="Helicase_C"/>
    <property type="match status" value="1"/>
</dbReference>
<evidence type="ECO:0000256" key="7">
    <source>
        <dbReference type="ARBA" id="ARBA00022801"/>
    </source>
</evidence>
<dbReference type="SMART" id="SM00910">
    <property type="entry name" value="HIRAN"/>
    <property type="match status" value="1"/>
</dbReference>
<dbReference type="InterPro" id="IPR050628">
    <property type="entry name" value="SNF2_RAD54_helicase_TF"/>
</dbReference>
<dbReference type="SMART" id="SM00184">
    <property type="entry name" value="RING"/>
    <property type="match status" value="1"/>
</dbReference>
<reference evidence="18" key="1">
    <citation type="submission" date="2023-03" db="EMBL/GenBank/DDBJ databases">
        <title>Massive genome expansion in bonnet fungi (Mycena s.s.) driven by repeated elements and novel gene families across ecological guilds.</title>
        <authorList>
            <consortium name="Lawrence Berkeley National Laboratory"/>
            <person name="Harder C.B."/>
            <person name="Miyauchi S."/>
            <person name="Viragh M."/>
            <person name="Kuo A."/>
            <person name="Thoen E."/>
            <person name="Andreopoulos B."/>
            <person name="Lu D."/>
            <person name="Skrede I."/>
            <person name="Drula E."/>
            <person name="Henrissat B."/>
            <person name="Morin E."/>
            <person name="Kohler A."/>
            <person name="Barry K."/>
            <person name="LaButti K."/>
            <person name="Morin E."/>
            <person name="Salamov A."/>
            <person name="Lipzen A."/>
            <person name="Mereny Z."/>
            <person name="Hegedus B."/>
            <person name="Baldrian P."/>
            <person name="Stursova M."/>
            <person name="Weitz H."/>
            <person name="Taylor A."/>
            <person name="Grigoriev I.V."/>
            <person name="Nagy L.G."/>
            <person name="Martin F."/>
            <person name="Kauserud H."/>
        </authorList>
    </citation>
    <scope>NUCLEOTIDE SEQUENCE</scope>
    <source>
        <strain evidence="18">CBHHK002</strain>
    </source>
</reference>
<dbReference type="PROSITE" id="PS51194">
    <property type="entry name" value="HELICASE_CTER"/>
    <property type="match status" value="1"/>
</dbReference>
<feature type="compositionally biased region" description="Acidic residues" evidence="14">
    <location>
        <begin position="19"/>
        <end position="34"/>
    </location>
</feature>
<dbReference type="GO" id="GO:0016818">
    <property type="term" value="F:hydrolase activity, acting on acid anhydrides, in phosphorus-containing anhydrides"/>
    <property type="evidence" value="ECO:0007669"/>
    <property type="project" value="InterPro"/>
</dbReference>
<dbReference type="GO" id="GO:0008094">
    <property type="term" value="F:ATP-dependent activity, acting on DNA"/>
    <property type="evidence" value="ECO:0007669"/>
    <property type="project" value="TreeGrafter"/>
</dbReference>
<dbReference type="InterPro" id="IPR038718">
    <property type="entry name" value="SNF2-like_sf"/>
</dbReference>
<evidence type="ECO:0000256" key="1">
    <source>
        <dbReference type="ARBA" id="ARBA00004123"/>
    </source>
</evidence>
<dbReference type="InterPro" id="IPR001650">
    <property type="entry name" value="Helicase_C-like"/>
</dbReference>
<sequence>MSDAPMTADERPPLFFAGSDDEDEKEDVPMELEVDAAPSSSPASSRASSRLFLDDTDDEKADVQEETAGGTQKRPISIDDDSDTEIRSVPPRTTVKAENTSPSASKAGPSRKISTKTSAPPAKKRRISSPTPPDSPPNFIGETVFAHAWSNVSGKGYIKIGDEVKIMREPQEPNKSGTSKAETKKKTGDGKKQMSLTAMLKQPSKTPKNKKTDTIVRLYNARGFEFGRLPQDVSSWMAKLLDLGIIEFRGKMMDCPEKLSTGATLIITADVYMLPTAFKATKLESDDTPTVMFSEGAETLDEQMLRERKTSILKLFDVLNLRPQAGANFSGRKTDEEIHEEAMKKIAQRKSKKVTEIVGDGEEIEVDDEEELSENDLDMIYKKAQKSDRTMGEMDPPSTFTFTLRGYQKQALLWMHSLELGKMDAREAASMHPLWSRYAFPLPRDGGVIDLTADEKPFYFNPYSGELTLDFPKAERKGRGGILADEMGMGKTIELAALIHTNCAPDTERPAEDAVVGTKQRQLKLNNAFKKVSRQKKQPAPSATLIVAPTSLLSQWESELKRCSKPGTLKVTLWHGQNRLDLDDVLEDDDDGDAVINVVITSYGVLASEHAKSAKSSSKCPVFEVEWLRVVLDEAHSCKSRSSKTAKAVYALNARRRWAVTGTPIVNKLEDLYSLLKFLNFQPWSDFSFFRSFITLPFLARDPKAIEIVQVILESILLRREKTMLDTNGKRIVELPQKEVTVEYLEFSSLERKIYSSLFNSAKRDFQQLDAKGLVGKNYTHILAMLMRLRRAVLHPNLVLSSSDERSLPEDAEGTVDVNELIKRFANDEQAEGSGVNVFAQNALNDIQIDEADAECPMCMDVMQSPMVIPQCMHRCCKDCIATYCANVEERGEELRCPTCLRGPFKESDLIEVFRPPKSSQDPEPQVILRKNDFHSSTKLDALVQNLRKLREQDPCFRAVVFSQFTSFLDLIQVILKRERFEQYRFDGSMDVKKRGVALEEFRAPTRKPKVLVVSLKAGGVGLNLTTANHVFMMDCWWNAATENQAIDRVHRIGQEKTVYVKHFIVSNTIEGRILRIQKRKTAIVKEAFRGGGSGGTDPESIENLKIMFGEEPDEA</sequence>
<evidence type="ECO:0000256" key="9">
    <source>
        <dbReference type="ARBA" id="ARBA00022833"/>
    </source>
</evidence>
<dbReference type="InterPro" id="IPR001841">
    <property type="entry name" value="Znf_RING"/>
</dbReference>
<keyword evidence="6 13" id="KW-0863">Zinc-finger</keyword>
<dbReference type="PANTHER" id="PTHR45626">
    <property type="entry name" value="TRANSCRIPTION TERMINATION FACTOR 2-RELATED"/>
    <property type="match status" value="1"/>
</dbReference>
<dbReference type="SUPFAM" id="SSF57850">
    <property type="entry name" value="RING/U-box"/>
    <property type="match status" value="1"/>
</dbReference>
<keyword evidence="5" id="KW-0227">DNA damage</keyword>
<dbReference type="GO" id="GO:0005524">
    <property type="term" value="F:ATP binding"/>
    <property type="evidence" value="ECO:0007669"/>
    <property type="project" value="UniProtKB-KW"/>
</dbReference>
<dbReference type="CDD" id="cd18008">
    <property type="entry name" value="DEXDc_SHPRH-like"/>
    <property type="match status" value="1"/>
</dbReference>
<evidence type="ECO:0000256" key="5">
    <source>
        <dbReference type="ARBA" id="ARBA00022763"/>
    </source>
</evidence>
<dbReference type="PROSITE" id="PS50089">
    <property type="entry name" value="ZF_RING_2"/>
    <property type="match status" value="1"/>
</dbReference>
<keyword evidence="8" id="KW-0347">Helicase</keyword>
<evidence type="ECO:0000259" key="17">
    <source>
        <dbReference type="PROSITE" id="PS51194"/>
    </source>
</evidence>
<dbReference type="GO" id="GO:0008270">
    <property type="term" value="F:zinc ion binding"/>
    <property type="evidence" value="ECO:0007669"/>
    <property type="project" value="UniProtKB-KW"/>
</dbReference>
<feature type="compositionally biased region" description="Basic and acidic residues" evidence="14">
    <location>
        <begin position="181"/>
        <end position="192"/>
    </location>
</feature>
<keyword evidence="4" id="KW-0547">Nucleotide-binding</keyword>
<proteinExistence type="inferred from homology"/>
<keyword evidence="3" id="KW-0479">Metal-binding</keyword>
<dbReference type="InterPro" id="IPR014001">
    <property type="entry name" value="Helicase_ATP-bd"/>
</dbReference>
<feature type="region of interest" description="Disordered" evidence="14">
    <location>
        <begin position="1"/>
        <end position="139"/>
    </location>
</feature>
<dbReference type="EMBL" id="JARIHO010000005">
    <property type="protein sequence ID" value="KAJ7361194.1"/>
    <property type="molecule type" value="Genomic_DNA"/>
</dbReference>
<dbReference type="CDD" id="cd18793">
    <property type="entry name" value="SF2_C_SNF"/>
    <property type="match status" value="1"/>
</dbReference>
<keyword evidence="11" id="KW-0234">DNA repair</keyword>
<dbReference type="InterPro" id="IPR013083">
    <property type="entry name" value="Znf_RING/FYVE/PHD"/>
</dbReference>
<evidence type="ECO:0000313" key="18">
    <source>
        <dbReference type="EMBL" id="KAJ7361194.1"/>
    </source>
</evidence>
<dbReference type="InterPro" id="IPR027417">
    <property type="entry name" value="P-loop_NTPase"/>
</dbReference>
<dbReference type="PANTHER" id="PTHR45626:SF22">
    <property type="entry name" value="DNA REPAIR PROTEIN RAD5"/>
    <property type="match status" value="1"/>
</dbReference>
<dbReference type="SMART" id="SM00487">
    <property type="entry name" value="DEXDc"/>
    <property type="match status" value="1"/>
</dbReference>
<keyword evidence="9" id="KW-0862">Zinc</keyword>
<evidence type="ECO:0000313" key="19">
    <source>
        <dbReference type="Proteomes" id="UP001218218"/>
    </source>
</evidence>
<dbReference type="GO" id="GO:0003676">
    <property type="term" value="F:nucleic acid binding"/>
    <property type="evidence" value="ECO:0007669"/>
    <property type="project" value="InterPro"/>
</dbReference>
<feature type="domain" description="RING-type" evidence="15">
    <location>
        <begin position="856"/>
        <end position="900"/>
    </location>
</feature>
<comment type="similarity">
    <text evidence="2">Belongs to the SNF2/RAD54 helicase family.</text>
</comment>
<feature type="region of interest" description="Disordered" evidence="14">
    <location>
        <begin position="166"/>
        <end position="193"/>
    </location>
</feature>
<organism evidence="18 19">
    <name type="scientific">Mycena albidolilacea</name>
    <dbReference type="NCBI Taxonomy" id="1033008"/>
    <lineage>
        <taxon>Eukaryota</taxon>
        <taxon>Fungi</taxon>
        <taxon>Dikarya</taxon>
        <taxon>Basidiomycota</taxon>
        <taxon>Agaricomycotina</taxon>
        <taxon>Agaricomycetes</taxon>
        <taxon>Agaricomycetidae</taxon>
        <taxon>Agaricales</taxon>
        <taxon>Marasmiineae</taxon>
        <taxon>Mycenaceae</taxon>
        <taxon>Mycena</taxon>
    </lineage>
</organism>
<dbReference type="InterPro" id="IPR014905">
    <property type="entry name" value="HIRAN"/>
</dbReference>
<evidence type="ECO:0000256" key="3">
    <source>
        <dbReference type="ARBA" id="ARBA00022723"/>
    </source>
</evidence>
<keyword evidence="7" id="KW-0378">Hydrolase</keyword>
<feature type="compositionally biased region" description="Low complexity" evidence="14">
    <location>
        <begin position="36"/>
        <end position="50"/>
    </location>
</feature>
<dbReference type="Proteomes" id="UP001218218">
    <property type="component" value="Unassembled WGS sequence"/>
</dbReference>
<gene>
    <name evidence="18" type="ORF">DFH08DRAFT_843406</name>
</gene>
<evidence type="ECO:0000256" key="6">
    <source>
        <dbReference type="ARBA" id="ARBA00022771"/>
    </source>
</evidence>
<dbReference type="Pfam" id="PF08797">
    <property type="entry name" value="HIRAN"/>
    <property type="match status" value="1"/>
</dbReference>
<evidence type="ECO:0000259" key="16">
    <source>
        <dbReference type="PROSITE" id="PS51192"/>
    </source>
</evidence>
<evidence type="ECO:0000259" key="15">
    <source>
        <dbReference type="PROSITE" id="PS50089"/>
    </source>
</evidence>
<accession>A0AAD7F2C5</accession>
<feature type="domain" description="Helicase ATP-binding" evidence="16">
    <location>
        <begin position="472"/>
        <end position="682"/>
    </location>
</feature>
<comment type="subcellular location">
    <subcellularLocation>
        <location evidence="1">Nucleus</location>
    </subcellularLocation>
</comment>
<keyword evidence="10" id="KW-0067">ATP-binding</keyword>
<evidence type="ECO:0000256" key="10">
    <source>
        <dbReference type="ARBA" id="ARBA00022840"/>
    </source>
</evidence>
<keyword evidence="12" id="KW-0539">Nucleus</keyword>
<evidence type="ECO:0000256" key="2">
    <source>
        <dbReference type="ARBA" id="ARBA00007025"/>
    </source>
</evidence>
<dbReference type="SMART" id="SM00490">
    <property type="entry name" value="HELICc"/>
    <property type="match status" value="1"/>
</dbReference>
<evidence type="ECO:0000256" key="13">
    <source>
        <dbReference type="PROSITE-ProRule" id="PRU00175"/>
    </source>
</evidence>
<evidence type="ECO:0000256" key="11">
    <source>
        <dbReference type="ARBA" id="ARBA00023204"/>
    </source>
</evidence>
<dbReference type="AlphaFoldDB" id="A0AAD7F2C5"/>
<dbReference type="Gene3D" id="3.40.50.300">
    <property type="entry name" value="P-loop containing nucleotide triphosphate hydrolases"/>
    <property type="match status" value="1"/>
</dbReference>
<dbReference type="GO" id="GO:0005634">
    <property type="term" value="C:nucleus"/>
    <property type="evidence" value="ECO:0007669"/>
    <property type="project" value="UniProtKB-SubCell"/>
</dbReference>
<dbReference type="PROSITE" id="PS51192">
    <property type="entry name" value="HELICASE_ATP_BIND_1"/>
    <property type="match status" value="1"/>
</dbReference>
<feature type="domain" description="Helicase C-terminal" evidence="17">
    <location>
        <begin position="942"/>
        <end position="1106"/>
    </location>
</feature>
<protein>
    <submittedName>
        <fullName evidence="18">DNA repair protein RAD5</fullName>
    </submittedName>
</protein>
<dbReference type="Pfam" id="PF00176">
    <property type="entry name" value="SNF2-rel_dom"/>
    <property type="match status" value="1"/>
</dbReference>
<dbReference type="InterPro" id="IPR000330">
    <property type="entry name" value="SNF2_N"/>
</dbReference>
<dbReference type="SUPFAM" id="SSF52540">
    <property type="entry name" value="P-loop containing nucleoside triphosphate hydrolases"/>
    <property type="match status" value="2"/>
</dbReference>
<evidence type="ECO:0000256" key="8">
    <source>
        <dbReference type="ARBA" id="ARBA00022806"/>
    </source>
</evidence>
<name>A0AAD7F2C5_9AGAR</name>
<dbReference type="GO" id="GO:0004386">
    <property type="term" value="F:helicase activity"/>
    <property type="evidence" value="ECO:0007669"/>
    <property type="project" value="UniProtKB-KW"/>
</dbReference>
<dbReference type="Gene3D" id="3.30.40.10">
    <property type="entry name" value="Zinc/RING finger domain, C3HC4 (zinc finger)"/>
    <property type="match status" value="1"/>
</dbReference>
<dbReference type="GO" id="GO:0006281">
    <property type="term" value="P:DNA repair"/>
    <property type="evidence" value="ECO:0007669"/>
    <property type="project" value="UniProtKB-KW"/>
</dbReference>
<evidence type="ECO:0000256" key="12">
    <source>
        <dbReference type="ARBA" id="ARBA00023242"/>
    </source>
</evidence>
<dbReference type="InterPro" id="IPR049730">
    <property type="entry name" value="SNF2/RAD54-like_C"/>
</dbReference>
<evidence type="ECO:0000256" key="14">
    <source>
        <dbReference type="SAM" id="MobiDB-lite"/>
    </source>
</evidence>
<comment type="caution">
    <text evidence="18">The sequence shown here is derived from an EMBL/GenBank/DDBJ whole genome shotgun (WGS) entry which is preliminary data.</text>
</comment>
<dbReference type="Gene3D" id="3.40.50.10810">
    <property type="entry name" value="Tandem AAA-ATPase domain"/>
    <property type="match status" value="1"/>
</dbReference>
<evidence type="ECO:0000256" key="4">
    <source>
        <dbReference type="ARBA" id="ARBA00022741"/>
    </source>
</evidence>